<dbReference type="PROSITE" id="PS50005">
    <property type="entry name" value="TPR"/>
    <property type="match status" value="1"/>
</dbReference>
<evidence type="ECO:0000313" key="10">
    <source>
        <dbReference type="EMBL" id="TCL34040.1"/>
    </source>
</evidence>
<evidence type="ECO:0000256" key="6">
    <source>
        <dbReference type="ARBA" id="ARBA00022916"/>
    </source>
</evidence>
<protein>
    <submittedName>
        <fullName evidence="10">Tfp pilus assembly protein PilF</fullName>
    </submittedName>
</protein>
<evidence type="ECO:0000256" key="2">
    <source>
        <dbReference type="ARBA" id="ARBA00005186"/>
    </source>
</evidence>
<dbReference type="PANTHER" id="PTHR12558:SF13">
    <property type="entry name" value="CELL DIVISION CYCLE PROTEIN 27 HOMOLOG"/>
    <property type="match status" value="1"/>
</dbReference>
<feature type="chain" id="PRO_5020899483" evidence="8">
    <location>
        <begin position="26"/>
        <end position="1187"/>
    </location>
</feature>
<dbReference type="GO" id="GO:0019867">
    <property type="term" value="C:outer membrane"/>
    <property type="evidence" value="ECO:0007669"/>
    <property type="project" value="InterPro"/>
</dbReference>
<comment type="caution">
    <text evidence="10">The sequence shown here is derived from an EMBL/GenBank/DDBJ whole genome shotgun (WGS) entry which is preliminary data.</text>
</comment>
<comment type="pathway">
    <text evidence="2">Glycan metabolism; bacterial cellulose biosynthesis.</text>
</comment>
<evidence type="ECO:0000313" key="11">
    <source>
        <dbReference type="Proteomes" id="UP000295169"/>
    </source>
</evidence>
<organism evidence="10 11">
    <name type="scientific">Azotobacter chroococcum</name>
    <dbReference type="NCBI Taxonomy" id="353"/>
    <lineage>
        <taxon>Bacteria</taxon>
        <taxon>Pseudomonadati</taxon>
        <taxon>Pseudomonadota</taxon>
        <taxon>Gammaproteobacteria</taxon>
        <taxon>Pseudomonadales</taxon>
        <taxon>Pseudomonadaceae</taxon>
        <taxon>Azotobacter</taxon>
    </lineage>
</organism>
<dbReference type="PANTHER" id="PTHR12558">
    <property type="entry name" value="CELL DIVISION CYCLE 16,23,27"/>
    <property type="match status" value="1"/>
</dbReference>
<evidence type="ECO:0000256" key="5">
    <source>
        <dbReference type="ARBA" id="ARBA00022803"/>
    </source>
</evidence>
<evidence type="ECO:0000259" key="9">
    <source>
        <dbReference type="Pfam" id="PF05420"/>
    </source>
</evidence>
<gene>
    <name evidence="10" type="ORF">EV691_10213</name>
</gene>
<dbReference type="Pfam" id="PF14559">
    <property type="entry name" value="TPR_19"/>
    <property type="match status" value="3"/>
</dbReference>
<reference evidence="10 11" key="1">
    <citation type="submission" date="2019-03" db="EMBL/GenBank/DDBJ databases">
        <title>Genomic Encyclopedia of Type Strains, Phase IV (KMG-IV): sequencing the most valuable type-strain genomes for metagenomic binning, comparative biology and taxonomic classification.</title>
        <authorList>
            <person name="Goeker M."/>
        </authorList>
    </citation>
    <scope>NUCLEOTIDE SEQUENCE [LARGE SCALE GENOMIC DNA]</scope>
    <source>
        <strain evidence="10 11">DSM 2286</strain>
    </source>
</reference>
<dbReference type="Proteomes" id="UP000295169">
    <property type="component" value="Unassembled WGS sequence"/>
</dbReference>
<evidence type="ECO:0000256" key="4">
    <source>
        <dbReference type="ARBA" id="ARBA00022737"/>
    </source>
</evidence>
<dbReference type="SUPFAM" id="SSF48452">
    <property type="entry name" value="TPR-like"/>
    <property type="match status" value="3"/>
</dbReference>
<dbReference type="RefSeq" id="WP_131299002.1">
    <property type="nucleotide sequence ID" value="NZ_JBHLST010000003.1"/>
</dbReference>
<dbReference type="NCBIfam" id="NF008520">
    <property type="entry name" value="PRK11447.1"/>
    <property type="match status" value="1"/>
</dbReference>
<feature type="signal peptide" evidence="8">
    <location>
        <begin position="1"/>
        <end position="25"/>
    </location>
</feature>
<feature type="domain" description="Cellulose synthase operon C C-terminal" evidence="9">
    <location>
        <begin position="813"/>
        <end position="1167"/>
    </location>
</feature>
<keyword evidence="4" id="KW-0677">Repeat</keyword>
<evidence type="ECO:0000256" key="1">
    <source>
        <dbReference type="ARBA" id="ARBA00003476"/>
    </source>
</evidence>
<proteinExistence type="predicted"/>
<dbReference type="InterPro" id="IPR019734">
    <property type="entry name" value="TPR_rpt"/>
</dbReference>
<keyword evidence="6" id="KW-0135">Cellulose biosynthesis</keyword>
<feature type="repeat" description="TPR" evidence="7">
    <location>
        <begin position="467"/>
        <end position="500"/>
    </location>
</feature>
<keyword evidence="5 7" id="KW-0802">TPR repeat</keyword>
<name>A0A4R1PUY6_9GAMM</name>
<dbReference type="Pfam" id="PF13181">
    <property type="entry name" value="TPR_8"/>
    <property type="match status" value="1"/>
</dbReference>
<evidence type="ECO:0000256" key="3">
    <source>
        <dbReference type="ARBA" id="ARBA00022729"/>
    </source>
</evidence>
<dbReference type="EMBL" id="SMMU01000002">
    <property type="protein sequence ID" value="TCL34040.1"/>
    <property type="molecule type" value="Genomic_DNA"/>
</dbReference>
<dbReference type="InterPro" id="IPR008410">
    <property type="entry name" value="BCSC_C"/>
</dbReference>
<dbReference type="SMART" id="SM00028">
    <property type="entry name" value="TPR"/>
    <property type="match status" value="5"/>
</dbReference>
<evidence type="ECO:0000256" key="8">
    <source>
        <dbReference type="SAM" id="SignalP"/>
    </source>
</evidence>
<sequence>MRNRRELTHLLLLLGALQGVSLAQAQPGVQEGQQQRLIEQIRVGEALYRDDLVRDSLTRLESIAPDAPEALAAGIRLALRQQDQGRAETLLARLAEVAPGSPPWRQSQLLVRLSQPWGRQALQEARLLAAAGRADEALAAYDKLLAGAPLDLELGVEYWKLRGGLAGQRPQAIERLRELDRQYPGNAALRQSLAGLLFAQARNREALQVLHQLADDPRARSAAAQREFDYLDELEPGTESVAGWQAFVDRYPDSPLRAEAAAALARQRTLLADPGWQAAQRGRRLLEQGHDAEAQVQLRQALRSFPQDGGLHGALGLAQMRLGQREAADASFRQALRLDRDSRRIDKWSDLRAANRYWLTLQQGEAALAAKRFGQARSLYGSARRQRPREVGAWLGLSEVALAEGQTGEAERLLLQARQLAPDHEGVLHGLYRLYLAQSPDRARVWLDSLSPEQQRGFAGQRRTLRLQQLRQAGEAARARQDWAQASASLQQAVELDPDDPWLAYHLAGSLSEQRRHGEADAVFERLLQRQGRDPQARHAHGLYLAASARDASALSSLEAIPQAQWSDDMRALAARLQRRYLLARVEALQAAGQEREAIALLQAQAADGPLLAEGLLRLADRARQRDDHARAQDLYRQVLTRDPAHAEARLGQIESWLELGETARARRALEQAPPEFPAAEIGARRRLGNAWAAVGERQRGTALLEQLAGEQQAPDVLLHRDRARLLASIEPQRALDVYARAMGDAGLLTSGQTSPRDDRALTLASREQDEDDWLRRSLRSDVDELYRRQNPTLRLQHDHAWREDSTTPGLSDLETDTSIVQIDWPLAGGQAFLRAEQVRMDAGSFDTDADGRHTEEFGTCSFQGRDSAGRYQALPGCLGGSQTDSGTAVAIGWRNERLVVDFGRSPQGFEIDNWLGGVTYDWDFAGLGWSLTASRRPLTNSLLSYAGSVDPRTGIRWGGVTANGVSLGLSHDRGGRHGVWSQFGRHWLHGKNVADNERTTAMAGYYYKLIDRADTRMRLGLTGMYWHYDKDLGDYSLGQGGYYSPQHYYSLGVPVSYAWRNSDWSVLLEGSLGWSYAVTDDSERYPLQRLIARPLAEIMAQSEPAAFGRDNFRQDGGRSDALSYRAQALVERRLSDHLVLGGGFTLQHSRDYAPQRVSLYLRYTFEPWQGNLSLVPSPLIPYGDFR</sequence>
<accession>A0A4R1PUY6</accession>
<comment type="function">
    <text evidence="1">Required for maximal bacterial cellulose synthesis.</text>
</comment>
<evidence type="ECO:0000256" key="7">
    <source>
        <dbReference type="PROSITE-ProRule" id="PRU00339"/>
    </source>
</evidence>
<dbReference type="AlphaFoldDB" id="A0A4R1PUY6"/>
<dbReference type="UniPathway" id="UPA00694"/>
<dbReference type="GO" id="GO:0030244">
    <property type="term" value="P:cellulose biosynthetic process"/>
    <property type="evidence" value="ECO:0007669"/>
    <property type="project" value="UniProtKB-KW"/>
</dbReference>
<dbReference type="Gene3D" id="1.25.40.10">
    <property type="entry name" value="Tetratricopeptide repeat domain"/>
    <property type="match status" value="5"/>
</dbReference>
<keyword evidence="3 8" id="KW-0732">Signal</keyword>
<dbReference type="InterPro" id="IPR011990">
    <property type="entry name" value="TPR-like_helical_dom_sf"/>
</dbReference>
<dbReference type="Pfam" id="PF05420">
    <property type="entry name" value="BCSC_C"/>
    <property type="match status" value="1"/>
</dbReference>